<gene>
    <name evidence="2" type="ORF">SAMN04488239_13022</name>
</gene>
<keyword evidence="3" id="KW-1185">Reference proteome</keyword>
<evidence type="ECO:0000256" key="1">
    <source>
        <dbReference type="SAM" id="SignalP"/>
    </source>
</evidence>
<dbReference type="AlphaFoldDB" id="A0A1G7F7J6"/>
<name>A0A1G7F7J6_9RHOB</name>
<dbReference type="Proteomes" id="UP000199628">
    <property type="component" value="Unassembled WGS sequence"/>
</dbReference>
<evidence type="ECO:0000313" key="2">
    <source>
        <dbReference type="EMBL" id="SDE71831.1"/>
    </source>
</evidence>
<dbReference type="STRING" id="639004.SAMN04488239_13022"/>
<dbReference type="OrthoDB" id="7876401at2"/>
<keyword evidence="1" id="KW-0732">Signal</keyword>
<dbReference type="RefSeq" id="WP_093037915.1">
    <property type="nucleotide sequence ID" value="NZ_FMZV01000030.1"/>
</dbReference>
<sequence>MMFRALRASLFKGTVVVATQSAIALTVSFAAPVTAQTTGNQQRYDPPYCEAYAREKARANTGGVVGGAVAGAVGGAAIGHIAKGSLKYRQKGAAIGAVVGGTAGAADREARFQKYYHGCLNGVFYN</sequence>
<organism evidence="2 3">
    <name type="scientific">Ruegeria marina</name>
    <dbReference type="NCBI Taxonomy" id="639004"/>
    <lineage>
        <taxon>Bacteria</taxon>
        <taxon>Pseudomonadati</taxon>
        <taxon>Pseudomonadota</taxon>
        <taxon>Alphaproteobacteria</taxon>
        <taxon>Rhodobacterales</taxon>
        <taxon>Roseobacteraceae</taxon>
        <taxon>Ruegeria</taxon>
    </lineage>
</organism>
<feature type="chain" id="PRO_5011557350" evidence="1">
    <location>
        <begin position="31"/>
        <end position="126"/>
    </location>
</feature>
<accession>A0A1G7F7J6</accession>
<proteinExistence type="predicted"/>
<feature type="signal peptide" evidence="1">
    <location>
        <begin position="1"/>
        <end position="30"/>
    </location>
</feature>
<dbReference type="EMBL" id="FMZV01000030">
    <property type="protein sequence ID" value="SDE71831.1"/>
    <property type="molecule type" value="Genomic_DNA"/>
</dbReference>
<evidence type="ECO:0000313" key="3">
    <source>
        <dbReference type="Proteomes" id="UP000199628"/>
    </source>
</evidence>
<reference evidence="3" key="1">
    <citation type="submission" date="2016-10" db="EMBL/GenBank/DDBJ databases">
        <authorList>
            <person name="Varghese N."/>
            <person name="Submissions S."/>
        </authorList>
    </citation>
    <scope>NUCLEOTIDE SEQUENCE [LARGE SCALE GENOMIC DNA]</scope>
    <source>
        <strain evidence="3">CGMCC 1.9108</strain>
    </source>
</reference>
<protein>
    <submittedName>
        <fullName evidence="2">Uncharacterized protein</fullName>
    </submittedName>
</protein>